<dbReference type="SMART" id="SM00181">
    <property type="entry name" value="EGF"/>
    <property type="match status" value="2"/>
</dbReference>
<evidence type="ECO:0000256" key="2">
    <source>
        <dbReference type="PROSITE-ProRule" id="PRU00076"/>
    </source>
</evidence>
<gene>
    <name evidence="7" type="primary">LOC110988491</name>
</gene>
<dbReference type="PROSITE" id="PS50026">
    <property type="entry name" value="EGF_3"/>
    <property type="match status" value="2"/>
</dbReference>
<feature type="transmembrane region" description="Helical" evidence="3">
    <location>
        <begin position="553"/>
        <end position="576"/>
    </location>
</feature>
<keyword evidence="1" id="KW-0677">Repeat</keyword>
<dbReference type="AlphaFoldDB" id="A0A8B7ZQQ4"/>
<accession>A0A8B7ZQQ4</accession>
<evidence type="ECO:0000256" key="3">
    <source>
        <dbReference type="SAM" id="Phobius"/>
    </source>
</evidence>
<dbReference type="InterPro" id="IPR003410">
    <property type="entry name" value="HYR_dom"/>
</dbReference>
<keyword evidence="3" id="KW-0472">Membrane</keyword>
<feature type="domain" description="HYR" evidence="5">
    <location>
        <begin position="1"/>
        <end position="55"/>
    </location>
</feature>
<dbReference type="PROSITE" id="PS00022">
    <property type="entry name" value="EGF_1"/>
    <property type="match status" value="2"/>
</dbReference>
<keyword evidence="2" id="KW-0245">EGF-like domain</keyword>
<feature type="domain" description="EGF-like" evidence="4">
    <location>
        <begin position="442"/>
        <end position="478"/>
    </location>
</feature>
<evidence type="ECO:0000259" key="5">
    <source>
        <dbReference type="PROSITE" id="PS50825"/>
    </source>
</evidence>
<feature type="domain" description="EGF-like" evidence="4">
    <location>
        <begin position="481"/>
        <end position="524"/>
    </location>
</feature>
<dbReference type="OMA" id="CPDDVFK"/>
<dbReference type="Pfam" id="PF00008">
    <property type="entry name" value="EGF"/>
    <property type="match status" value="1"/>
</dbReference>
<keyword evidence="3" id="KW-0812">Transmembrane</keyword>
<dbReference type="SUPFAM" id="SSF57196">
    <property type="entry name" value="EGF/Laminin"/>
    <property type="match status" value="2"/>
</dbReference>
<dbReference type="PROSITE" id="PS01186">
    <property type="entry name" value="EGF_2"/>
    <property type="match status" value="2"/>
</dbReference>
<dbReference type="Gene3D" id="2.10.25.10">
    <property type="entry name" value="Laminin"/>
    <property type="match status" value="2"/>
</dbReference>
<protein>
    <submittedName>
        <fullName evidence="7">Hyalin-like</fullName>
    </submittedName>
</protein>
<keyword evidence="2" id="KW-1015">Disulfide bond</keyword>
<evidence type="ECO:0000313" key="6">
    <source>
        <dbReference type="Proteomes" id="UP000694845"/>
    </source>
</evidence>
<dbReference type="PROSITE" id="PS50825">
    <property type="entry name" value="HYR"/>
    <property type="match status" value="5"/>
</dbReference>
<feature type="domain" description="HYR" evidence="5">
    <location>
        <begin position="318"/>
        <end position="400"/>
    </location>
</feature>
<feature type="domain" description="HYR" evidence="5">
    <location>
        <begin position="146"/>
        <end position="229"/>
    </location>
</feature>
<reference evidence="7" key="1">
    <citation type="submission" date="2025-08" db="UniProtKB">
        <authorList>
            <consortium name="RefSeq"/>
        </authorList>
    </citation>
    <scope>IDENTIFICATION</scope>
</reference>
<dbReference type="CDD" id="cd00054">
    <property type="entry name" value="EGF_CA"/>
    <property type="match status" value="2"/>
</dbReference>
<dbReference type="Pfam" id="PF02494">
    <property type="entry name" value="HYR"/>
    <property type="match status" value="5"/>
</dbReference>
<dbReference type="Proteomes" id="UP000694845">
    <property type="component" value="Unplaced"/>
</dbReference>
<feature type="domain" description="HYR" evidence="5">
    <location>
        <begin position="233"/>
        <end position="316"/>
    </location>
</feature>
<keyword evidence="6" id="KW-1185">Reference proteome</keyword>
<evidence type="ECO:0000256" key="1">
    <source>
        <dbReference type="ARBA" id="ARBA00022737"/>
    </source>
</evidence>
<dbReference type="PANTHER" id="PTHR24273:SF32">
    <property type="entry name" value="HYALIN"/>
    <property type="match status" value="1"/>
</dbReference>
<feature type="disulfide bond" evidence="2">
    <location>
        <begin position="514"/>
        <end position="523"/>
    </location>
</feature>
<dbReference type="RefSeq" id="XP_022107734.1">
    <property type="nucleotide sequence ID" value="XM_022252042.1"/>
</dbReference>
<evidence type="ECO:0000259" key="4">
    <source>
        <dbReference type="PROSITE" id="PS50026"/>
    </source>
</evidence>
<dbReference type="InterPro" id="IPR000742">
    <property type="entry name" value="EGF"/>
</dbReference>
<dbReference type="OrthoDB" id="10045365at2759"/>
<comment type="caution">
    <text evidence="2">Lacks conserved residue(s) required for the propagation of feature annotation.</text>
</comment>
<feature type="disulfide bond" evidence="2">
    <location>
        <begin position="468"/>
        <end position="477"/>
    </location>
</feature>
<evidence type="ECO:0000313" key="7">
    <source>
        <dbReference type="RefSeq" id="XP_022107734.1"/>
    </source>
</evidence>
<dbReference type="KEGG" id="aplc:110988491"/>
<keyword evidence="3" id="KW-1133">Transmembrane helix</keyword>
<organism evidence="6 7">
    <name type="scientific">Acanthaster planci</name>
    <name type="common">Crown-of-thorns starfish</name>
    <dbReference type="NCBI Taxonomy" id="133434"/>
    <lineage>
        <taxon>Eukaryota</taxon>
        <taxon>Metazoa</taxon>
        <taxon>Echinodermata</taxon>
        <taxon>Eleutherozoa</taxon>
        <taxon>Asterozoa</taxon>
        <taxon>Asteroidea</taxon>
        <taxon>Valvatacea</taxon>
        <taxon>Valvatida</taxon>
        <taxon>Acanthasteridae</taxon>
        <taxon>Acanthaster</taxon>
    </lineage>
</organism>
<dbReference type="PANTHER" id="PTHR24273">
    <property type="entry name" value="FI04643P-RELATED"/>
    <property type="match status" value="1"/>
</dbReference>
<proteinExistence type="predicted"/>
<sequence length="595" mass="62312">MWNPSLCRFGQQITNVAQSHQLGQVFNIGRTVVTYLFTASSGSQGVCQFTVTVNAGLPIDNTPPTFVVGCPSEVTVSAPSGSTTFVVNWDPPVATDNSGTVDTFASHNPGSTFFVGVPTTVTYRFTDPSGNSLTCSFTVLVNVGTVDNTPPTITGCPSGVSVMTAPGATTATASWQPPVGQDNSGVAPQVFNSHSPGDTFGVGNTQVFYRFVDGSGNEATCLFLVTVSTSGGVDTINPVLTGCPTGVTAYVSAAVTSVRVTWTEPTATDNSGVVPMLASNPSVNSIFPLGLTTVTYTATDGAGNRATCAFVVNVIVDLTAPVISGCPISAVRGTLSAGQATTSLTWTEPTATDNSQLPVTRNRTHVPGQAFPIGTTNVIYTFSDSVNNEAICTFMVIVSSSTPSNPCSSNPCPSGQLCFYTADAYLCRPGAGRKRRDALPDDNRYCPCENGGECVHVESEPPASYCICPMGFRGVLCEKAVINECNPNPCANNGTCTVTIGSDPSASYHYSCLCSEGWTGPNCLNAVNDELVIHTGDLTDLTDHRRGLMETEWLLGSLIAVIIILFLVFAVTVIRITRRTVLPTSKADDEVAIIH</sequence>
<dbReference type="GeneID" id="110988491"/>
<name>A0A8B7ZQQ4_ACAPL</name>
<feature type="domain" description="HYR" evidence="5">
    <location>
        <begin position="59"/>
        <end position="143"/>
    </location>
</feature>